<dbReference type="Pfam" id="PF12867">
    <property type="entry name" value="DinB_2"/>
    <property type="match status" value="1"/>
</dbReference>
<keyword evidence="4" id="KW-0862">Zinc</keyword>
<evidence type="ECO:0000313" key="7">
    <source>
        <dbReference type="Proteomes" id="UP000305848"/>
    </source>
</evidence>
<dbReference type="GO" id="GO:0016787">
    <property type="term" value="F:hydrolase activity"/>
    <property type="evidence" value="ECO:0007669"/>
    <property type="project" value="UniProtKB-KW"/>
</dbReference>
<evidence type="ECO:0000256" key="1">
    <source>
        <dbReference type="ARBA" id="ARBA00022490"/>
    </source>
</evidence>
<dbReference type="RefSeq" id="WP_137262351.1">
    <property type="nucleotide sequence ID" value="NZ_SZQL01000010.1"/>
</dbReference>
<protein>
    <submittedName>
        <fullName evidence="6">Putative metal-dependent hydrolase</fullName>
    </submittedName>
</protein>
<dbReference type="InterPro" id="IPR023774">
    <property type="entry name" value="Put_metal_dep_hydrolase_YfiT"/>
</dbReference>
<dbReference type="EMBL" id="SZQL01000010">
    <property type="protein sequence ID" value="TKK67786.1"/>
    <property type="molecule type" value="Genomic_DNA"/>
</dbReference>
<keyword evidence="2" id="KW-0479">Metal-binding</keyword>
<proteinExistence type="inferred from homology"/>
<sequence>MSPDPRYPIGKYEPQPYSQQQKDKWLLDLQLLPSDLENAVHNLDEAQLHTPYREGGWTVHQLMHHIADSHMNAYIRFKLGLTEDNPPIKPYEERLWAELNDVKILPINISVTLLFALHERWFATVKDLSEAEWMRTVFHPEHKKELTLWFLLGLYAWHGRHHVQHILSLRERMQWT</sequence>
<evidence type="ECO:0000259" key="5">
    <source>
        <dbReference type="Pfam" id="PF12867"/>
    </source>
</evidence>
<dbReference type="InterPro" id="IPR024775">
    <property type="entry name" value="DinB-like"/>
</dbReference>
<gene>
    <name evidence="6" type="ORF">FC093_13630</name>
</gene>
<comment type="caution">
    <text evidence="6">The sequence shown here is derived from an EMBL/GenBank/DDBJ whole genome shotgun (WGS) entry which is preliminary data.</text>
</comment>
<dbReference type="OrthoDB" id="9796039at2"/>
<dbReference type="HAMAP" id="MF_01256">
    <property type="entry name" value="YfiT_hydrol"/>
    <property type="match status" value="1"/>
</dbReference>
<dbReference type="NCBIfam" id="NF009807">
    <property type="entry name" value="PRK13291.1"/>
    <property type="match status" value="1"/>
</dbReference>
<dbReference type="GO" id="GO:0046872">
    <property type="term" value="F:metal ion binding"/>
    <property type="evidence" value="ECO:0007669"/>
    <property type="project" value="UniProtKB-KW"/>
</dbReference>
<dbReference type="Gene3D" id="1.20.120.450">
    <property type="entry name" value="dinb family like domain"/>
    <property type="match status" value="1"/>
</dbReference>
<name>A0A4U3L2K2_9BACT</name>
<feature type="domain" description="DinB-like" evidence="5">
    <location>
        <begin position="31"/>
        <end position="166"/>
    </location>
</feature>
<evidence type="ECO:0000313" key="6">
    <source>
        <dbReference type="EMBL" id="TKK67786.1"/>
    </source>
</evidence>
<keyword evidence="3 6" id="KW-0378">Hydrolase</keyword>
<dbReference type="AlphaFoldDB" id="A0A4U3L2K2"/>
<keyword evidence="7" id="KW-1185">Reference proteome</keyword>
<dbReference type="InterPro" id="IPR034660">
    <property type="entry name" value="DinB/YfiT-like"/>
</dbReference>
<evidence type="ECO:0000256" key="2">
    <source>
        <dbReference type="ARBA" id="ARBA00022723"/>
    </source>
</evidence>
<accession>A0A4U3L2K2</accession>
<organism evidence="6 7">
    <name type="scientific">Ilyomonas limi</name>
    <dbReference type="NCBI Taxonomy" id="2575867"/>
    <lineage>
        <taxon>Bacteria</taxon>
        <taxon>Pseudomonadati</taxon>
        <taxon>Bacteroidota</taxon>
        <taxon>Chitinophagia</taxon>
        <taxon>Chitinophagales</taxon>
        <taxon>Chitinophagaceae</taxon>
        <taxon>Ilyomonas</taxon>
    </lineage>
</organism>
<keyword evidence="1" id="KW-0963">Cytoplasm</keyword>
<dbReference type="Proteomes" id="UP000305848">
    <property type="component" value="Unassembled WGS sequence"/>
</dbReference>
<reference evidence="6 7" key="1">
    <citation type="submission" date="2019-05" db="EMBL/GenBank/DDBJ databases">
        <title>Panacibacter sp. strain 17mud1-8 Genome sequencing and assembly.</title>
        <authorList>
            <person name="Chhetri G."/>
        </authorList>
    </citation>
    <scope>NUCLEOTIDE SEQUENCE [LARGE SCALE GENOMIC DNA]</scope>
    <source>
        <strain evidence="6 7">17mud1-8</strain>
    </source>
</reference>
<evidence type="ECO:0000256" key="3">
    <source>
        <dbReference type="ARBA" id="ARBA00022801"/>
    </source>
</evidence>
<dbReference type="SUPFAM" id="SSF109854">
    <property type="entry name" value="DinB/YfiT-like putative metalloenzymes"/>
    <property type="match status" value="1"/>
</dbReference>
<evidence type="ECO:0000256" key="4">
    <source>
        <dbReference type="ARBA" id="ARBA00022833"/>
    </source>
</evidence>